<dbReference type="AlphaFoldDB" id="A0A1Z5K2G8"/>
<sequence length="239" mass="26822">MSETASFVDPVFLARFGLNRANVLDYFLHPLNPFRTTVNTSNEVVAMQGIGIGIFMQQGLHHGEPPLSPQQAEIEYQNALAKLTGEQYELMPPSEPSLYAQPSPLYTIRHVLRTNPTTTKVLGIYYVVEGVIYKAPSVRSVMKTNVTRTYEGLSGACEALAPCARYLPSLGYTWVFEPQEKNNTDPYSLMQMAKKRKRRKILDNRRPGERTAAEEEGIRASEAIDQILVRISKSSLLVK</sequence>
<dbReference type="Gene3D" id="3.10.450.580">
    <property type="entry name" value="Mediator complex, subunit Med6"/>
    <property type="match status" value="1"/>
</dbReference>
<keyword evidence="6" id="KW-0010">Activator</keyword>
<comment type="subcellular location">
    <subcellularLocation>
        <location evidence="1 6">Nucleus</location>
    </subcellularLocation>
</comment>
<evidence type="ECO:0000256" key="6">
    <source>
        <dbReference type="RuleBase" id="RU364143"/>
    </source>
</evidence>
<dbReference type="InParanoid" id="A0A1Z5K2G8"/>
<dbReference type="EMBL" id="BDSP01000146">
    <property type="protein sequence ID" value="GAX20261.1"/>
    <property type="molecule type" value="Genomic_DNA"/>
</dbReference>
<keyword evidence="4 6" id="KW-0804">Transcription</keyword>
<comment type="function">
    <text evidence="6">Component of the Mediator complex, a coactivator involved in the regulated transcription of nearly all RNA polymerase II-dependent genes. Mediator functions as a bridge to convey information from gene-specific regulatory proteins to the basal RNA polymerase II transcription machinery. Mediator is recruited to promoters by direct interactions with regulatory proteins and serves as a scaffold for the assembly of a functional preinitiation complex with RNA polymerase II and the general transcription factors.</text>
</comment>
<protein>
    <recommendedName>
        <fullName evidence="6">Mediator of RNA polymerase II transcription subunit 6</fullName>
    </recommendedName>
    <alternativeName>
        <fullName evidence="6">Mediator complex subunit 6</fullName>
    </alternativeName>
</protein>
<dbReference type="GO" id="GO:0016592">
    <property type="term" value="C:mediator complex"/>
    <property type="evidence" value="ECO:0007669"/>
    <property type="project" value="InterPro"/>
</dbReference>
<evidence type="ECO:0000256" key="4">
    <source>
        <dbReference type="ARBA" id="ARBA00023163"/>
    </source>
</evidence>
<name>A0A1Z5K2G8_FISSO</name>
<dbReference type="GO" id="GO:0006357">
    <property type="term" value="P:regulation of transcription by RNA polymerase II"/>
    <property type="evidence" value="ECO:0007669"/>
    <property type="project" value="InterPro"/>
</dbReference>
<dbReference type="Proteomes" id="UP000198406">
    <property type="component" value="Unassembled WGS sequence"/>
</dbReference>
<keyword evidence="5 6" id="KW-0539">Nucleus</keyword>
<comment type="caution">
    <text evidence="7">The sequence shown here is derived from an EMBL/GenBank/DDBJ whole genome shotgun (WGS) entry which is preliminary data.</text>
</comment>
<comment type="subunit">
    <text evidence="6">Component of the Mediator complex.</text>
</comment>
<evidence type="ECO:0000256" key="5">
    <source>
        <dbReference type="ARBA" id="ARBA00023242"/>
    </source>
</evidence>
<accession>A0A1Z5K2G8</accession>
<evidence type="ECO:0000313" key="7">
    <source>
        <dbReference type="EMBL" id="GAX20261.1"/>
    </source>
</evidence>
<reference evidence="7 8" key="1">
    <citation type="journal article" date="2015" name="Plant Cell">
        <title>Oil accumulation by the oleaginous diatom Fistulifera solaris as revealed by the genome and transcriptome.</title>
        <authorList>
            <person name="Tanaka T."/>
            <person name="Maeda Y."/>
            <person name="Veluchamy A."/>
            <person name="Tanaka M."/>
            <person name="Abida H."/>
            <person name="Marechal E."/>
            <person name="Bowler C."/>
            <person name="Muto M."/>
            <person name="Sunaga Y."/>
            <person name="Tanaka M."/>
            <person name="Yoshino T."/>
            <person name="Taniguchi T."/>
            <person name="Fukuda Y."/>
            <person name="Nemoto M."/>
            <person name="Matsumoto M."/>
            <person name="Wong P.S."/>
            <person name="Aburatani S."/>
            <person name="Fujibuchi W."/>
        </authorList>
    </citation>
    <scope>NUCLEOTIDE SEQUENCE [LARGE SCALE GENOMIC DNA]</scope>
    <source>
        <strain evidence="7 8">JPCC DA0580</strain>
    </source>
</reference>
<evidence type="ECO:0000313" key="8">
    <source>
        <dbReference type="Proteomes" id="UP000198406"/>
    </source>
</evidence>
<keyword evidence="8" id="KW-1185">Reference proteome</keyword>
<comment type="similarity">
    <text evidence="2 6">Belongs to the Mediator complex subunit 6 family.</text>
</comment>
<dbReference type="InterPro" id="IPR038566">
    <property type="entry name" value="Mediator_Med6_sf"/>
</dbReference>
<keyword evidence="3 6" id="KW-0805">Transcription regulation</keyword>
<organism evidence="7 8">
    <name type="scientific">Fistulifera solaris</name>
    <name type="common">Oleaginous diatom</name>
    <dbReference type="NCBI Taxonomy" id="1519565"/>
    <lineage>
        <taxon>Eukaryota</taxon>
        <taxon>Sar</taxon>
        <taxon>Stramenopiles</taxon>
        <taxon>Ochrophyta</taxon>
        <taxon>Bacillariophyta</taxon>
        <taxon>Bacillariophyceae</taxon>
        <taxon>Bacillariophycidae</taxon>
        <taxon>Naviculales</taxon>
        <taxon>Naviculaceae</taxon>
        <taxon>Fistulifera</taxon>
    </lineage>
</organism>
<gene>
    <name evidence="6" type="primary">MED6</name>
    <name evidence="7" type="ORF">FisN_6Hh212</name>
</gene>
<dbReference type="InterPro" id="IPR007018">
    <property type="entry name" value="Mediator_Med6"/>
</dbReference>
<dbReference type="PANTHER" id="PTHR13104">
    <property type="entry name" value="MED-6-RELATED"/>
    <property type="match status" value="1"/>
</dbReference>
<evidence type="ECO:0000256" key="2">
    <source>
        <dbReference type="ARBA" id="ARBA00007526"/>
    </source>
</evidence>
<proteinExistence type="inferred from homology"/>
<evidence type="ECO:0000256" key="3">
    <source>
        <dbReference type="ARBA" id="ARBA00023015"/>
    </source>
</evidence>
<dbReference type="OrthoDB" id="344220at2759"/>
<dbReference type="GO" id="GO:0003712">
    <property type="term" value="F:transcription coregulator activity"/>
    <property type="evidence" value="ECO:0007669"/>
    <property type="project" value="InterPro"/>
</dbReference>
<dbReference type="Pfam" id="PF04934">
    <property type="entry name" value="Med6"/>
    <property type="match status" value="1"/>
</dbReference>
<evidence type="ECO:0000256" key="1">
    <source>
        <dbReference type="ARBA" id="ARBA00004123"/>
    </source>
</evidence>